<name>K1TLJ9_9ZZZZ</name>
<dbReference type="SUPFAM" id="SSF53271">
    <property type="entry name" value="PRTase-like"/>
    <property type="match status" value="1"/>
</dbReference>
<protein>
    <submittedName>
        <fullName evidence="3">Phosphoribosyltransferase</fullName>
    </submittedName>
</protein>
<dbReference type="InterPro" id="IPR000836">
    <property type="entry name" value="PRTase_dom"/>
</dbReference>
<dbReference type="InterPro" id="IPR029057">
    <property type="entry name" value="PRTase-like"/>
</dbReference>
<evidence type="ECO:0000313" key="3">
    <source>
        <dbReference type="EMBL" id="EKC70523.1"/>
    </source>
</evidence>
<dbReference type="Gene3D" id="3.40.50.2020">
    <property type="match status" value="1"/>
</dbReference>
<organism evidence="3">
    <name type="scientific">human gut metagenome</name>
    <dbReference type="NCBI Taxonomy" id="408170"/>
    <lineage>
        <taxon>unclassified sequences</taxon>
        <taxon>metagenomes</taxon>
        <taxon>organismal metagenomes</taxon>
    </lineage>
</organism>
<sequence>MLIKVRKTKSQKSLSARERKVNVYGAFDVKDKKIVKGKNILLIDDLKTTGSTLNECAKMLNIYGASGVWSATIAITRWSALKRKSPPPFPLVPLYDPVNYPPGRS</sequence>
<evidence type="ECO:0000256" key="1">
    <source>
        <dbReference type="ARBA" id="ARBA00008007"/>
    </source>
</evidence>
<feature type="non-terminal residue" evidence="3">
    <location>
        <position position="105"/>
    </location>
</feature>
<accession>K1TLJ9</accession>
<evidence type="ECO:0000259" key="2">
    <source>
        <dbReference type="Pfam" id="PF00156"/>
    </source>
</evidence>
<dbReference type="PANTHER" id="PTHR47505">
    <property type="entry name" value="DNA UTILIZATION PROTEIN YHGH"/>
    <property type="match status" value="1"/>
</dbReference>
<dbReference type="GO" id="GO:0016757">
    <property type="term" value="F:glycosyltransferase activity"/>
    <property type="evidence" value="ECO:0007669"/>
    <property type="project" value="UniProtKB-KW"/>
</dbReference>
<keyword evidence="3" id="KW-0808">Transferase</keyword>
<gene>
    <name evidence="3" type="ORF">OBE_03848</name>
</gene>
<comment type="similarity">
    <text evidence="1">Belongs to the ComF/GntX family.</text>
</comment>
<dbReference type="Pfam" id="PF00156">
    <property type="entry name" value="Pribosyltran"/>
    <property type="match status" value="1"/>
</dbReference>
<dbReference type="EMBL" id="AJWZ01002600">
    <property type="protein sequence ID" value="EKC70523.1"/>
    <property type="molecule type" value="Genomic_DNA"/>
</dbReference>
<dbReference type="InterPro" id="IPR051910">
    <property type="entry name" value="ComF/GntX_DNA_util-trans"/>
</dbReference>
<comment type="caution">
    <text evidence="3">The sequence shown here is derived from an EMBL/GenBank/DDBJ whole genome shotgun (WGS) entry which is preliminary data.</text>
</comment>
<feature type="domain" description="Phosphoribosyltransferase" evidence="2">
    <location>
        <begin position="6"/>
        <end position="74"/>
    </location>
</feature>
<dbReference type="CDD" id="cd06223">
    <property type="entry name" value="PRTases_typeI"/>
    <property type="match status" value="1"/>
</dbReference>
<dbReference type="PANTHER" id="PTHR47505:SF1">
    <property type="entry name" value="DNA UTILIZATION PROTEIN YHGH"/>
    <property type="match status" value="1"/>
</dbReference>
<dbReference type="AlphaFoldDB" id="K1TLJ9"/>
<keyword evidence="3" id="KW-0328">Glycosyltransferase</keyword>
<proteinExistence type="inferred from homology"/>
<reference evidence="3" key="1">
    <citation type="journal article" date="2013" name="Environ. Microbiol.">
        <title>Microbiota from the distal guts of lean and obese adolescents exhibit partial functional redundancy besides clear differences in community structure.</title>
        <authorList>
            <person name="Ferrer M."/>
            <person name="Ruiz A."/>
            <person name="Lanza F."/>
            <person name="Haange S.B."/>
            <person name="Oberbach A."/>
            <person name="Till H."/>
            <person name="Bargiela R."/>
            <person name="Campoy C."/>
            <person name="Segura M.T."/>
            <person name="Richter M."/>
            <person name="von Bergen M."/>
            <person name="Seifert J."/>
            <person name="Suarez A."/>
        </authorList>
    </citation>
    <scope>NUCLEOTIDE SEQUENCE</scope>
</reference>